<organism evidence="3 4">
    <name type="scientific">Auraticoccus cholistanensis</name>
    <dbReference type="NCBI Taxonomy" id="2656650"/>
    <lineage>
        <taxon>Bacteria</taxon>
        <taxon>Bacillati</taxon>
        <taxon>Actinomycetota</taxon>
        <taxon>Actinomycetes</taxon>
        <taxon>Propionibacteriales</taxon>
        <taxon>Propionibacteriaceae</taxon>
        <taxon>Auraticoccus</taxon>
    </lineage>
</organism>
<name>A0A6A9UPB1_9ACTN</name>
<protein>
    <submittedName>
        <fullName evidence="3">Uncharacterized protein</fullName>
    </submittedName>
</protein>
<keyword evidence="2" id="KW-1133">Transmembrane helix</keyword>
<feature type="transmembrane region" description="Helical" evidence="2">
    <location>
        <begin position="12"/>
        <end position="33"/>
    </location>
</feature>
<dbReference type="Proteomes" id="UP000435304">
    <property type="component" value="Unassembled WGS sequence"/>
</dbReference>
<comment type="caution">
    <text evidence="3">The sequence shown here is derived from an EMBL/GenBank/DDBJ whole genome shotgun (WGS) entry which is preliminary data.</text>
</comment>
<dbReference type="InterPro" id="IPR043857">
    <property type="entry name" value="DUF5819"/>
</dbReference>
<evidence type="ECO:0000256" key="1">
    <source>
        <dbReference type="SAM" id="MobiDB-lite"/>
    </source>
</evidence>
<proteinExistence type="predicted"/>
<dbReference type="EMBL" id="WPCU01000002">
    <property type="protein sequence ID" value="MVA74533.1"/>
    <property type="molecule type" value="Genomic_DNA"/>
</dbReference>
<evidence type="ECO:0000313" key="3">
    <source>
        <dbReference type="EMBL" id="MVA74533.1"/>
    </source>
</evidence>
<keyword evidence="2" id="KW-0812">Transmembrane</keyword>
<dbReference type="AlphaFoldDB" id="A0A6A9UPB1"/>
<sequence>MTAARRPWWVRALVALAAAITAFHIFSTFLWIAPASGLRQLYPPGVLQGWMIPMFGQSWSVFAPEPINGDYRLQVRATVAEGGEERSTEWVDATAAEISMIQHNLTPPRAGIQSTELASRFKGAWDDLSTEQKDVAELGFYKGGDWEPRLRQALLAAGDTDEAREYLEIEHSTTAYATQVAYAAFGDQVVAVQFVVSRQNVVPFAQRHDAGAERPPVQPAPIGFRGPVEEPGQDRDNFTEVFREALEESGQ</sequence>
<reference evidence="3 4" key="1">
    <citation type="submission" date="2019-12" db="EMBL/GenBank/DDBJ databases">
        <title>Auraticoccus cholistani sp. nov., an actinomycete isolated from soil of Cholistan desert.</title>
        <authorList>
            <person name="Cheema M.T."/>
        </authorList>
    </citation>
    <scope>NUCLEOTIDE SEQUENCE [LARGE SCALE GENOMIC DNA]</scope>
    <source>
        <strain evidence="3 4">F435</strain>
    </source>
</reference>
<gene>
    <name evidence="3" type="ORF">GC722_00555</name>
</gene>
<accession>A0A6A9UPB1</accession>
<dbReference type="Pfam" id="PF19136">
    <property type="entry name" value="DUF5819"/>
    <property type="match status" value="1"/>
</dbReference>
<evidence type="ECO:0000256" key="2">
    <source>
        <dbReference type="SAM" id="Phobius"/>
    </source>
</evidence>
<evidence type="ECO:0000313" key="4">
    <source>
        <dbReference type="Proteomes" id="UP000435304"/>
    </source>
</evidence>
<keyword evidence="2" id="KW-0472">Membrane</keyword>
<feature type="region of interest" description="Disordered" evidence="1">
    <location>
        <begin position="208"/>
        <end position="235"/>
    </location>
</feature>
<keyword evidence="4" id="KW-1185">Reference proteome</keyword>